<keyword evidence="4" id="KW-1185">Reference proteome</keyword>
<evidence type="ECO:0000256" key="1">
    <source>
        <dbReference type="SAM" id="MobiDB-lite"/>
    </source>
</evidence>
<evidence type="ECO:0000313" key="3">
    <source>
        <dbReference type="EMBL" id="SFQ26262.1"/>
    </source>
</evidence>
<dbReference type="AlphaFoldDB" id="A0A1I5X2M9"/>
<feature type="transmembrane region" description="Helical" evidence="2">
    <location>
        <begin position="32"/>
        <end position="49"/>
    </location>
</feature>
<keyword evidence="2" id="KW-1133">Transmembrane helix</keyword>
<dbReference type="STRING" id="82801.SAMN04488506_1151"/>
<organism evidence="3 4">
    <name type="scientific">Desemzia incerta</name>
    <dbReference type="NCBI Taxonomy" id="82801"/>
    <lineage>
        <taxon>Bacteria</taxon>
        <taxon>Bacillati</taxon>
        <taxon>Bacillota</taxon>
        <taxon>Bacilli</taxon>
        <taxon>Lactobacillales</taxon>
        <taxon>Carnobacteriaceae</taxon>
        <taxon>Desemzia</taxon>
    </lineage>
</organism>
<sequence>MNLVKNKKVVLGIVLGLFVLILITAGGFFDTMYVIGVFTILFGLVRLVYTLIRRRDKRKAIGILFAGVIMFAFANEYGDFDSESPIVEVKPSAAEQEIEAKEKAEQLALQKEQEEQEKKEEAEKQARQLKDIESALELAESEPTRENYDKAFTLISSLTQENESFADRLTKIEETVKIEEEKILAVEAALEKAEQEETRAAVEEAEVLTAGLVVQNDALNSRLQQTKTVVEEQERVAEEERKAEEERQAEIAAQKAEEERQALIASEKKEEEKQAAKKAEESKAAQKSQAQPKQSEKISNVVYVAPDSGTKYHYSANCRGLNNAN</sequence>
<accession>A0A1I5X2M9</accession>
<evidence type="ECO:0000313" key="4">
    <source>
        <dbReference type="Proteomes" id="UP000199136"/>
    </source>
</evidence>
<evidence type="ECO:0000256" key="2">
    <source>
        <dbReference type="SAM" id="Phobius"/>
    </source>
</evidence>
<name>A0A1I5X2M9_9LACT</name>
<feature type="transmembrane region" description="Helical" evidence="2">
    <location>
        <begin position="61"/>
        <end position="78"/>
    </location>
</feature>
<dbReference type="EMBL" id="FOXW01000004">
    <property type="protein sequence ID" value="SFQ26262.1"/>
    <property type="molecule type" value="Genomic_DNA"/>
</dbReference>
<feature type="transmembrane region" description="Helical" evidence="2">
    <location>
        <begin position="9"/>
        <end position="26"/>
    </location>
</feature>
<reference evidence="3 4" key="1">
    <citation type="submission" date="2016-10" db="EMBL/GenBank/DDBJ databases">
        <authorList>
            <person name="de Groot N.N."/>
        </authorList>
    </citation>
    <scope>NUCLEOTIDE SEQUENCE [LARGE SCALE GENOMIC DNA]</scope>
    <source>
        <strain evidence="3 4">DSM 20581</strain>
    </source>
</reference>
<dbReference type="Proteomes" id="UP000199136">
    <property type="component" value="Unassembled WGS sequence"/>
</dbReference>
<keyword evidence="2" id="KW-0472">Membrane</keyword>
<feature type="region of interest" description="Disordered" evidence="1">
    <location>
        <begin position="234"/>
        <end position="302"/>
    </location>
</feature>
<keyword evidence="2" id="KW-0812">Transmembrane</keyword>
<dbReference type="RefSeq" id="WP_092480210.1">
    <property type="nucleotide sequence ID" value="NZ_FOXW01000004.1"/>
</dbReference>
<protein>
    <submittedName>
        <fullName evidence="3">Uncharacterized protein</fullName>
    </submittedName>
</protein>
<dbReference type="OrthoDB" id="9783680at2"/>
<gene>
    <name evidence="3" type="ORF">SAMN04488506_1151</name>
</gene>
<proteinExistence type="predicted"/>
<feature type="compositionally biased region" description="Basic and acidic residues" evidence="1">
    <location>
        <begin position="234"/>
        <end position="284"/>
    </location>
</feature>